<sequence length="386" mass="40068">MPPGPGPGTARSVRHRPGSVARPAVRADLSSWRYAPCCYITLSRHSLWGEPVGGTIVHVISDTHGQPPGDPRQHRGAGPVPPVLLRRRDGILPTTAAALSLPATAQALTGTASRAATAPDLHPVVADTLASLGTAQRDRHLGRCPEPALLSRCLADAGAHTLDQARSALHEAGITTRHIREDGDPQHGEYAPHCRSCAVLLARLGVRSISAAPAAPGGGSDTLATGGPWSVGSVDEALAAAGWVPGRRHAAEAERWADALSAHRSPQGHTHALFPAAFETWAELGPMTLGPSGPGREYAATGIVVDPLRGLHWARTLGDLGRALDTRLAPLGEESGGTALVAIDPEARLYCVDHTGDWYLGPDVISGLATLLTGAAPHRLVPPDGL</sequence>
<evidence type="ECO:0000256" key="1">
    <source>
        <dbReference type="SAM" id="MobiDB-lite"/>
    </source>
</evidence>
<evidence type="ECO:0000313" key="3">
    <source>
        <dbReference type="EMBL" id="RKN21820.1"/>
    </source>
</evidence>
<protein>
    <recommendedName>
        <fullName evidence="6">SUKH-3 domain containing protein</fullName>
    </recommendedName>
</protein>
<reference evidence="4 5" key="1">
    <citation type="submission" date="2018-09" db="EMBL/GenBank/DDBJ databases">
        <title>Streptomyces sp. nov. DS1-2, an endophytic actinomycete isolated from roots of Dendrobium scabrilingue.</title>
        <authorList>
            <person name="Kuncharoen N."/>
            <person name="Kudo T."/>
            <person name="Ohkuma M."/>
            <person name="Yuki M."/>
            <person name="Tanasupawat S."/>
        </authorList>
    </citation>
    <scope>NUCLEOTIDE SEQUENCE [LARGE SCALE GENOMIC DNA]</scope>
    <source>
        <strain evidence="2 5">AZ1-7</strain>
        <strain evidence="3 4">DS1-2</strain>
    </source>
</reference>
<dbReference type="EMBL" id="RBDY01000010">
    <property type="protein sequence ID" value="RKN21820.1"/>
    <property type="molecule type" value="Genomic_DNA"/>
</dbReference>
<dbReference type="EMBL" id="RBDX01000010">
    <property type="protein sequence ID" value="RKN08662.1"/>
    <property type="molecule type" value="Genomic_DNA"/>
</dbReference>
<dbReference type="Proteomes" id="UP000268652">
    <property type="component" value="Unassembled WGS sequence"/>
</dbReference>
<gene>
    <name evidence="3" type="ORF">D7318_15780</name>
    <name evidence="2" type="ORF">D7319_14825</name>
</gene>
<dbReference type="AlphaFoldDB" id="A0A3A9W7G1"/>
<evidence type="ECO:0008006" key="6">
    <source>
        <dbReference type="Google" id="ProtNLM"/>
    </source>
</evidence>
<evidence type="ECO:0000313" key="4">
    <source>
        <dbReference type="Proteomes" id="UP000268652"/>
    </source>
</evidence>
<evidence type="ECO:0000313" key="2">
    <source>
        <dbReference type="EMBL" id="RKN08662.1"/>
    </source>
</evidence>
<organism evidence="2 5">
    <name type="scientific">Streptomyces radicis</name>
    <dbReference type="NCBI Taxonomy" id="1750517"/>
    <lineage>
        <taxon>Bacteria</taxon>
        <taxon>Bacillati</taxon>
        <taxon>Actinomycetota</taxon>
        <taxon>Actinomycetes</taxon>
        <taxon>Kitasatosporales</taxon>
        <taxon>Streptomycetaceae</taxon>
        <taxon>Streptomyces</taxon>
    </lineage>
</organism>
<dbReference type="Pfam" id="PF14431">
    <property type="entry name" value="YwqJ-deaminase"/>
    <property type="match status" value="1"/>
</dbReference>
<accession>A0A3A9W7G1</accession>
<dbReference type="OrthoDB" id="4552872at2"/>
<proteinExistence type="predicted"/>
<keyword evidence="4" id="KW-1185">Reference proteome</keyword>
<dbReference type="InterPro" id="IPR025968">
    <property type="entry name" value="YwqJ_deaminase"/>
</dbReference>
<dbReference type="InterPro" id="IPR025850">
    <property type="entry name" value="SUKH-3"/>
</dbReference>
<dbReference type="Pfam" id="PF14433">
    <property type="entry name" value="SUKH-3"/>
    <property type="match status" value="1"/>
</dbReference>
<comment type="caution">
    <text evidence="2">The sequence shown here is derived from an EMBL/GenBank/DDBJ whole genome shotgun (WGS) entry which is preliminary data.</text>
</comment>
<name>A0A3A9W7G1_9ACTN</name>
<feature type="region of interest" description="Disordered" evidence="1">
    <location>
        <begin position="1"/>
        <end position="24"/>
    </location>
</feature>
<evidence type="ECO:0000313" key="5">
    <source>
        <dbReference type="Proteomes" id="UP000275024"/>
    </source>
</evidence>
<dbReference type="Proteomes" id="UP000275024">
    <property type="component" value="Unassembled WGS sequence"/>
</dbReference>